<dbReference type="AlphaFoldDB" id="A0A402ADP0"/>
<gene>
    <name evidence="2" type="ORF">KDK_10080</name>
</gene>
<evidence type="ECO:0000313" key="3">
    <source>
        <dbReference type="Proteomes" id="UP000287188"/>
    </source>
</evidence>
<evidence type="ECO:0000259" key="1">
    <source>
        <dbReference type="PROSITE" id="PS50914"/>
    </source>
</evidence>
<dbReference type="Proteomes" id="UP000287188">
    <property type="component" value="Unassembled WGS sequence"/>
</dbReference>
<protein>
    <recommendedName>
        <fullName evidence="1">BON domain-containing protein</fullName>
    </recommendedName>
</protein>
<comment type="caution">
    <text evidence="2">The sequence shown here is derived from an EMBL/GenBank/DDBJ whole genome shotgun (WGS) entry which is preliminary data.</text>
</comment>
<accession>A0A402ADP0</accession>
<dbReference type="Gene3D" id="3.30.1340.30">
    <property type="match status" value="1"/>
</dbReference>
<dbReference type="EMBL" id="BIFS01000001">
    <property type="protein sequence ID" value="GCE17208.1"/>
    <property type="molecule type" value="Genomic_DNA"/>
</dbReference>
<dbReference type="SUPFAM" id="SSF50346">
    <property type="entry name" value="PRC-barrel domain"/>
    <property type="match status" value="1"/>
</dbReference>
<reference evidence="3" key="1">
    <citation type="submission" date="2018-12" db="EMBL/GenBank/DDBJ databases">
        <title>Tengunoibacter tsumagoiensis gen. nov., sp. nov., Dictyobacter kobayashii sp. nov., D. alpinus sp. nov., and D. joshuensis sp. nov. and description of Dictyobacteraceae fam. nov. within the order Ktedonobacterales isolated from Tengu-no-mugimeshi.</title>
        <authorList>
            <person name="Wang C.M."/>
            <person name="Zheng Y."/>
            <person name="Sakai Y."/>
            <person name="Toyoda A."/>
            <person name="Minakuchi Y."/>
            <person name="Abe K."/>
            <person name="Yokota A."/>
            <person name="Yabe S."/>
        </authorList>
    </citation>
    <scope>NUCLEOTIDE SEQUENCE [LARGE SCALE GENOMIC DNA]</scope>
    <source>
        <strain evidence="3">Uno11</strain>
    </source>
</reference>
<proteinExistence type="predicted"/>
<dbReference type="RefSeq" id="WP_126548937.1">
    <property type="nucleotide sequence ID" value="NZ_BIFS01000001.1"/>
</dbReference>
<dbReference type="PROSITE" id="PS50914">
    <property type="entry name" value="BON"/>
    <property type="match status" value="1"/>
</dbReference>
<dbReference type="Pfam" id="PF04972">
    <property type="entry name" value="BON"/>
    <property type="match status" value="1"/>
</dbReference>
<dbReference type="OrthoDB" id="148157at2"/>
<evidence type="ECO:0000313" key="2">
    <source>
        <dbReference type="EMBL" id="GCE17208.1"/>
    </source>
</evidence>
<sequence length="332" mass="35661">MDKSAPISEMEKFHFGGKVFCSDGEDGTLSQLGVDPSSRKIVSLGVKIGRFFGKTVYVPFSAVTDASGNGITLSISRDELNAATSQATGALLDARSSVQEANSNARGTLKLVAAHPQTGELAYIVVRSLRAGQDVLIRQDYIAKIDTGVISINVPEPIFQTLPAYRTDEELQREVENVIFDMTPIHIDFPGMKNRVLDSVLYLDGNISSSLRGEMVEDQASGVPGLLEIKNRLFGDDTLAADLAMALGRDARTRDLPIGVYPRLGAVRLSGSVRTPEQKAAAEQIARSFPGVRSVENGLIVNPKSDLLNVMASSAGGDGEDLIPGRYTRHTK</sequence>
<feature type="domain" description="BON" evidence="1">
    <location>
        <begin position="235"/>
        <end position="303"/>
    </location>
</feature>
<name>A0A402ADP0_9CHLR</name>
<dbReference type="InterPro" id="IPR011033">
    <property type="entry name" value="PRC_barrel-like_sf"/>
</dbReference>
<organism evidence="2 3">
    <name type="scientific">Dictyobacter kobayashii</name>
    <dbReference type="NCBI Taxonomy" id="2014872"/>
    <lineage>
        <taxon>Bacteria</taxon>
        <taxon>Bacillati</taxon>
        <taxon>Chloroflexota</taxon>
        <taxon>Ktedonobacteria</taxon>
        <taxon>Ktedonobacterales</taxon>
        <taxon>Dictyobacteraceae</taxon>
        <taxon>Dictyobacter</taxon>
    </lineage>
</organism>
<keyword evidence="3" id="KW-1185">Reference proteome</keyword>
<dbReference type="InterPro" id="IPR007055">
    <property type="entry name" value="BON_dom"/>
</dbReference>